<dbReference type="GeneID" id="63751017"/>
<protein>
    <recommendedName>
        <fullName evidence="1">HD/PDEase domain-containing protein</fullName>
    </recommendedName>
</protein>
<dbReference type="InterPro" id="IPR006674">
    <property type="entry name" value="HD_domain"/>
</dbReference>
<dbReference type="AlphaFoldDB" id="A0A1L9RIB2"/>
<keyword evidence="3" id="KW-1185">Reference proteome</keyword>
<feature type="domain" description="HD/PDEase" evidence="1">
    <location>
        <begin position="39"/>
        <end position="161"/>
    </location>
</feature>
<sequence>MCPPLGVVETNQSISTDIPKCIPADYLSQGAYKLAQSHLPPPILNHSIRVFLLADFLAQREQSGWATQDRRSLLCVACILHDIGCATQFDGPQRFEVEGADAAANYLRQSNTAQSDIHEVWQAIALHTSPGIAERISPLARLVRQAVLTDFGRQLDQEGEDTRSPVEQSFPRLGIEKILGDTVVDQALRRPEKAPPASWPGILLRAKKEAPEWDGVNKAF</sequence>
<dbReference type="EMBL" id="KV878212">
    <property type="protein sequence ID" value="OJJ34670.1"/>
    <property type="molecule type" value="Genomic_DNA"/>
</dbReference>
<reference evidence="3" key="1">
    <citation type="journal article" date="2017" name="Genome Biol.">
        <title>Comparative genomics reveals high biological diversity and specific adaptations in the industrially and medically important fungal genus Aspergillus.</title>
        <authorList>
            <person name="de Vries R.P."/>
            <person name="Riley R."/>
            <person name="Wiebenga A."/>
            <person name="Aguilar-Osorio G."/>
            <person name="Amillis S."/>
            <person name="Uchima C.A."/>
            <person name="Anderluh G."/>
            <person name="Asadollahi M."/>
            <person name="Askin M."/>
            <person name="Barry K."/>
            <person name="Battaglia E."/>
            <person name="Bayram O."/>
            <person name="Benocci T."/>
            <person name="Braus-Stromeyer S.A."/>
            <person name="Caldana C."/>
            <person name="Canovas D."/>
            <person name="Cerqueira G.C."/>
            <person name="Chen F."/>
            <person name="Chen W."/>
            <person name="Choi C."/>
            <person name="Clum A."/>
            <person name="Dos Santos R.A."/>
            <person name="Damasio A.R."/>
            <person name="Diallinas G."/>
            <person name="Emri T."/>
            <person name="Fekete E."/>
            <person name="Flipphi M."/>
            <person name="Freyberg S."/>
            <person name="Gallo A."/>
            <person name="Gournas C."/>
            <person name="Habgood R."/>
            <person name="Hainaut M."/>
            <person name="Harispe M.L."/>
            <person name="Henrissat B."/>
            <person name="Hilden K.S."/>
            <person name="Hope R."/>
            <person name="Hossain A."/>
            <person name="Karabika E."/>
            <person name="Karaffa L."/>
            <person name="Karanyi Z."/>
            <person name="Krasevec N."/>
            <person name="Kuo A."/>
            <person name="Kusch H."/>
            <person name="LaButti K."/>
            <person name="Lagendijk E.L."/>
            <person name="Lapidus A."/>
            <person name="Levasseur A."/>
            <person name="Lindquist E."/>
            <person name="Lipzen A."/>
            <person name="Logrieco A.F."/>
            <person name="MacCabe A."/>
            <person name="Maekelae M.R."/>
            <person name="Malavazi I."/>
            <person name="Melin P."/>
            <person name="Meyer V."/>
            <person name="Mielnichuk N."/>
            <person name="Miskei M."/>
            <person name="Molnar A.P."/>
            <person name="Mule G."/>
            <person name="Ngan C.Y."/>
            <person name="Orejas M."/>
            <person name="Orosz E."/>
            <person name="Ouedraogo J.P."/>
            <person name="Overkamp K.M."/>
            <person name="Park H.-S."/>
            <person name="Perrone G."/>
            <person name="Piumi F."/>
            <person name="Punt P.J."/>
            <person name="Ram A.F."/>
            <person name="Ramon A."/>
            <person name="Rauscher S."/>
            <person name="Record E."/>
            <person name="Riano-Pachon D.M."/>
            <person name="Robert V."/>
            <person name="Roehrig J."/>
            <person name="Ruller R."/>
            <person name="Salamov A."/>
            <person name="Salih N.S."/>
            <person name="Samson R.A."/>
            <person name="Sandor E."/>
            <person name="Sanguinetti M."/>
            <person name="Schuetze T."/>
            <person name="Sepcic K."/>
            <person name="Shelest E."/>
            <person name="Sherlock G."/>
            <person name="Sophianopoulou V."/>
            <person name="Squina F.M."/>
            <person name="Sun H."/>
            <person name="Susca A."/>
            <person name="Todd R.B."/>
            <person name="Tsang A."/>
            <person name="Unkles S.E."/>
            <person name="van de Wiele N."/>
            <person name="van Rossen-Uffink D."/>
            <person name="Oliveira J.V."/>
            <person name="Vesth T.C."/>
            <person name="Visser J."/>
            <person name="Yu J.-H."/>
            <person name="Zhou M."/>
            <person name="Andersen M.R."/>
            <person name="Archer D.B."/>
            <person name="Baker S.E."/>
            <person name="Benoit I."/>
            <person name="Brakhage A.A."/>
            <person name="Braus G.H."/>
            <person name="Fischer R."/>
            <person name="Frisvad J.C."/>
            <person name="Goldman G.H."/>
            <person name="Houbraken J."/>
            <person name="Oakley B."/>
            <person name="Pocsi I."/>
            <person name="Scazzocchio C."/>
            <person name="Seiboth B."/>
            <person name="vanKuyk P.A."/>
            <person name="Wortman J."/>
            <person name="Dyer P.S."/>
            <person name="Grigoriev I.V."/>
        </authorList>
    </citation>
    <scope>NUCLEOTIDE SEQUENCE [LARGE SCALE GENOMIC DNA]</scope>
    <source>
        <strain evidence="3">DTO 134E9</strain>
    </source>
</reference>
<evidence type="ECO:0000313" key="2">
    <source>
        <dbReference type="EMBL" id="OJJ34670.1"/>
    </source>
</evidence>
<dbReference type="CDD" id="cd00077">
    <property type="entry name" value="HDc"/>
    <property type="match status" value="1"/>
</dbReference>
<dbReference type="Gene3D" id="1.10.3210.10">
    <property type="entry name" value="Hypothetical protein af1432"/>
    <property type="match status" value="1"/>
</dbReference>
<evidence type="ECO:0000313" key="3">
    <source>
        <dbReference type="Proteomes" id="UP000184383"/>
    </source>
</evidence>
<dbReference type="RefSeq" id="XP_040688346.1">
    <property type="nucleotide sequence ID" value="XM_040835169.1"/>
</dbReference>
<accession>A0A1L9RIB2</accession>
<evidence type="ECO:0000259" key="1">
    <source>
        <dbReference type="SMART" id="SM00471"/>
    </source>
</evidence>
<proteinExistence type="predicted"/>
<dbReference type="Pfam" id="PF01966">
    <property type="entry name" value="HD"/>
    <property type="match status" value="1"/>
</dbReference>
<dbReference type="InterPro" id="IPR003607">
    <property type="entry name" value="HD/PDEase_dom"/>
</dbReference>
<dbReference type="STRING" id="1073089.A0A1L9RIB2"/>
<organism evidence="2 3">
    <name type="scientific">Aspergillus wentii DTO 134E9</name>
    <dbReference type="NCBI Taxonomy" id="1073089"/>
    <lineage>
        <taxon>Eukaryota</taxon>
        <taxon>Fungi</taxon>
        <taxon>Dikarya</taxon>
        <taxon>Ascomycota</taxon>
        <taxon>Pezizomycotina</taxon>
        <taxon>Eurotiomycetes</taxon>
        <taxon>Eurotiomycetidae</taxon>
        <taxon>Eurotiales</taxon>
        <taxon>Aspergillaceae</taxon>
        <taxon>Aspergillus</taxon>
        <taxon>Aspergillus subgen. Cremei</taxon>
    </lineage>
</organism>
<gene>
    <name evidence="2" type="ORF">ASPWEDRAFT_39746</name>
</gene>
<dbReference type="OrthoDB" id="2378324at2759"/>
<dbReference type="SMART" id="SM00471">
    <property type="entry name" value="HDc"/>
    <property type="match status" value="1"/>
</dbReference>
<dbReference type="SUPFAM" id="SSF109604">
    <property type="entry name" value="HD-domain/PDEase-like"/>
    <property type="match status" value="1"/>
</dbReference>
<dbReference type="VEuPathDB" id="FungiDB:ASPWEDRAFT_39746"/>
<dbReference type="PANTHER" id="PTHR35569">
    <property type="entry name" value="CYANAMIDE HYDRATASE DDI2-RELATED"/>
    <property type="match status" value="1"/>
</dbReference>
<dbReference type="PANTHER" id="PTHR35569:SF1">
    <property type="entry name" value="CYANAMIDE HYDRATASE DDI2-RELATED"/>
    <property type="match status" value="1"/>
</dbReference>
<name>A0A1L9RIB2_ASPWE</name>
<dbReference type="Proteomes" id="UP000184383">
    <property type="component" value="Unassembled WGS sequence"/>
</dbReference>